<dbReference type="InterPro" id="IPR037171">
    <property type="entry name" value="NagB/RpiA_transferase-like"/>
</dbReference>
<keyword evidence="3" id="KW-0028">Amino-acid biosynthesis</keyword>
<reference evidence="4" key="2">
    <citation type="journal article" date="2021" name="PeerJ">
        <title>Extensive microbial diversity within the chicken gut microbiome revealed by metagenomics and culture.</title>
        <authorList>
            <person name="Gilroy R."/>
            <person name="Ravi A."/>
            <person name="Getino M."/>
            <person name="Pursley I."/>
            <person name="Horton D.L."/>
            <person name="Alikhan N.F."/>
            <person name="Baker D."/>
            <person name="Gharbi K."/>
            <person name="Hall N."/>
            <person name="Watson M."/>
            <person name="Adriaenssens E.M."/>
            <person name="Foster-Nyarko E."/>
            <person name="Jarju S."/>
            <person name="Secka A."/>
            <person name="Antonio M."/>
            <person name="Oren A."/>
            <person name="Chaudhuri R.R."/>
            <person name="La Ragione R."/>
            <person name="Hildebrand F."/>
            <person name="Pallen M.J."/>
        </authorList>
    </citation>
    <scope>NUCLEOTIDE SEQUENCE</scope>
    <source>
        <strain evidence="4">13766</strain>
    </source>
</reference>
<dbReference type="InterPro" id="IPR005251">
    <property type="entry name" value="IF-M1Pi"/>
</dbReference>
<comment type="pathway">
    <text evidence="3">Amino-acid biosynthesis; L-methionine biosynthesis via salvage pathway; L-methionine from S-methyl-5-thio-alpha-D-ribose 1-phosphate: step 1/6.</text>
</comment>
<dbReference type="InterPro" id="IPR011559">
    <property type="entry name" value="Initiation_fac_2B_a/b/d"/>
</dbReference>
<evidence type="ECO:0000313" key="4">
    <source>
        <dbReference type="EMBL" id="HIS91445.1"/>
    </source>
</evidence>
<evidence type="ECO:0000256" key="3">
    <source>
        <dbReference type="HAMAP-Rule" id="MF_01678"/>
    </source>
</evidence>
<dbReference type="EMBL" id="DVJN01000006">
    <property type="protein sequence ID" value="HIS91445.1"/>
    <property type="molecule type" value="Genomic_DNA"/>
</dbReference>
<dbReference type="SUPFAM" id="SSF100950">
    <property type="entry name" value="NagB/RpiA/CoA transferase-like"/>
    <property type="match status" value="1"/>
</dbReference>
<evidence type="ECO:0000256" key="1">
    <source>
        <dbReference type="ARBA" id="ARBA00023235"/>
    </source>
</evidence>
<name>A0A9D1FYW4_9FIRM</name>
<feature type="binding site" evidence="3">
    <location>
        <position position="188"/>
    </location>
    <ligand>
        <name>substrate</name>
    </ligand>
</feature>
<dbReference type="GO" id="GO:0046523">
    <property type="term" value="F:S-methyl-5-thioribose-1-phosphate isomerase activity"/>
    <property type="evidence" value="ECO:0007669"/>
    <property type="project" value="UniProtKB-UniRule"/>
</dbReference>
<dbReference type="HAMAP" id="MF_01678">
    <property type="entry name" value="Salvage_MtnA"/>
    <property type="match status" value="1"/>
</dbReference>
<proteinExistence type="inferred from homology"/>
<comment type="catalytic activity">
    <reaction evidence="2 3">
        <text>5-(methylsulfanyl)-alpha-D-ribose 1-phosphate = 5-(methylsulfanyl)-D-ribulose 1-phosphate</text>
        <dbReference type="Rhea" id="RHEA:19989"/>
        <dbReference type="ChEBI" id="CHEBI:58533"/>
        <dbReference type="ChEBI" id="CHEBI:58548"/>
        <dbReference type="EC" id="5.3.1.23"/>
    </reaction>
</comment>
<dbReference type="Gene3D" id="1.20.120.420">
    <property type="entry name" value="translation initiation factor eif-2b, domain 1"/>
    <property type="match status" value="1"/>
</dbReference>
<accession>A0A9D1FYW4</accession>
<comment type="similarity">
    <text evidence="3">Belongs to the EIF-2B alpha/beta/delta subunits family. MtnA subfamily.</text>
</comment>
<feature type="binding site" evidence="3">
    <location>
        <position position="87"/>
    </location>
    <ligand>
        <name>substrate</name>
    </ligand>
</feature>
<dbReference type="PANTHER" id="PTHR43475">
    <property type="entry name" value="METHYLTHIORIBOSE-1-PHOSPHATE ISOMERASE"/>
    <property type="match status" value="1"/>
</dbReference>
<dbReference type="InterPro" id="IPR000649">
    <property type="entry name" value="IF-2B-related"/>
</dbReference>
<dbReference type="FunFam" id="3.40.50.10470:FF:000006">
    <property type="entry name" value="Methylthioribose-1-phosphate isomerase"/>
    <property type="match status" value="1"/>
</dbReference>
<gene>
    <name evidence="3 4" type="primary">mtnA</name>
    <name evidence="4" type="ORF">IAA84_00330</name>
</gene>
<dbReference type="GO" id="GO:0019509">
    <property type="term" value="P:L-methionine salvage from methylthioadenosine"/>
    <property type="evidence" value="ECO:0007669"/>
    <property type="project" value="UniProtKB-UniRule"/>
</dbReference>
<comment type="caution">
    <text evidence="4">The sequence shown here is derived from an EMBL/GenBank/DDBJ whole genome shotgun (WGS) entry which is preliminary data.</text>
</comment>
<dbReference type="EC" id="5.3.1.23" evidence="3"/>
<evidence type="ECO:0000256" key="2">
    <source>
        <dbReference type="ARBA" id="ARBA00052401"/>
    </source>
</evidence>
<comment type="function">
    <text evidence="3">Catalyzes the interconversion of methylthioribose-1-phosphate (MTR-1-P) into methylthioribulose-1-phosphate (MTRu-1-P).</text>
</comment>
<protein>
    <recommendedName>
        <fullName evidence="3">Methylthioribose-1-phosphate isomerase</fullName>
        <shortName evidence="3">M1Pi</shortName>
        <shortName evidence="3">MTR-1-P isomerase</shortName>
        <ecNumber evidence="3">5.3.1.23</ecNumber>
    </recommendedName>
    <alternativeName>
        <fullName evidence="3">S-methyl-5-thioribose-1-phosphate isomerase</fullName>
    </alternativeName>
</protein>
<dbReference type="Proteomes" id="UP000824140">
    <property type="component" value="Unassembled WGS sequence"/>
</dbReference>
<keyword evidence="3" id="KW-0486">Methionine biosynthesis</keyword>
<dbReference type="PANTHER" id="PTHR43475:SF1">
    <property type="entry name" value="METHYLTHIORIBOSE-1-PHOSPHATE ISOMERASE"/>
    <property type="match status" value="1"/>
</dbReference>
<feature type="binding site" evidence="3">
    <location>
        <begin position="46"/>
        <end position="48"/>
    </location>
    <ligand>
        <name>substrate</name>
    </ligand>
</feature>
<organism evidence="4 5">
    <name type="scientific">Candidatus Alectryocaccomicrobium excrementavium</name>
    <dbReference type="NCBI Taxonomy" id="2840668"/>
    <lineage>
        <taxon>Bacteria</taxon>
        <taxon>Bacillati</taxon>
        <taxon>Bacillota</taxon>
        <taxon>Clostridia</taxon>
        <taxon>Candidatus Alectryocaccomicrobium</taxon>
    </lineage>
</organism>
<dbReference type="InterPro" id="IPR027363">
    <property type="entry name" value="M1Pi_N"/>
</dbReference>
<sequence>MDTVSFDEATRELVIIDQTLLPGRLELMRLSDAASIREAIRRLCVRGAPAIGVAAALGLYACAVRIAPEADFAAEFARCAEQIETARPTAVNLSWAVKRMRKAACAPQPLEALRAEAFAIRDEDIRVCQSIGENGLALILDGDGILTHCNAGQLATVRYGTALAPIHVGARRGMHFRVYTDETRPLLQGARLSAYEMVEAGMETTVLCDNMAASLMQSGAVQAVFVGCDRVARNGDTANKIGTLGVAILARHFSLPFYVCAPFSTIDMACPTGADIEIENRAADEVTEMWYKERMAPQGVQVYNPAFDVTPASLITAFVTERGVIRDPKDFEKYWEEKYHG</sequence>
<dbReference type="Gene3D" id="3.40.50.10470">
    <property type="entry name" value="Translation initiation factor eif-2b, domain 2"/>
    <property type="match status" value="1"/>
</dbReference>
<feature type="binding site" evidence="3">
    <location>
        <begin position="239"/>
        <end position="240"/>
    </location>
    <ligand>
        <name>substrate</name>
    </ligand>
</feature>
<dbReference type="NCBIfam" id="TIGR00524">
    <property type="entry name" value="eIF-2B_rel"/>
    <property type="match status" value="1"/>
</dbReference>
<dbReference type="Pfam" id="PF01008">
    <property type="entry name" value="IF-2B"/>
    <property type="match status" value="1"/>
</dbReference>
<evidence type="ECO:0000313" key="5">
    <source>
        <dbReference type="Proteomes" id="UP000824140"/>
    </source>
</evidence>
<feature type="site" description="Transition state stabilizer" evidence="3">
    <location>
        <position position="149"/>
    </location>
</feature>
<reference evidence="4" key="1">
    <citation type="submission" date="2020-10" db="EMBL/GenBank/DDBJ databases">
        <authorList>
            <person name="Gilroy R."/>
        </authorList>
    </citation>
    <scope>NUCLEOTIDE SEQUENCE</scope>
    <source>
        <strain evidence="4">13766</strain>
    </source>
</reference>
<dbReference type="InterPro" id="IPR042529">
    <property type="entry name" value="IF_2B-like_C"/>
</dbReference>
<dbReference type="NCBIfam" id="TIGR00512">
    <property type="entry name" value="salvage_mtnA"/>
    <property type="match status" value="1"/>
</dbReference>
<dbReference type="NCBIfam" id="NF004326">
    <property type="entry name" value="PRK05720.1"/>
    <property type="match status" value="1"/>
</dbReference>
<keyword evidence="1 3" id="KW-0413">Isomerase</keyword>
<dbReference type="AlphaFoldDB" id="A0A9D1FYW4"/>
<feature type="active site" description="Proton donor" evidence="3">
    <location>
        <position position="229"/>
    </location>
</feature>